<evidence type="ECO:0000313" key="2">
    <source>
        <dbReference type="EMBL" id="KPU43310.1"/>
    </source>
</evidence>
<dbReference type="OrthoDB" id="1871252at2"/>
<protein>
    <submittedName>
        <fullName evidence="2">Uncharacterized protein</fullName>
    </submittedName>
</protein>
<dbReference type="RefSeq" id="WP_054875768.1">
    <property type="nucleotide sequence ID" value="NZ_LKET01000039.1"/>
</dbReference>
<reference evidence="2 3" key="1">
    <citation type="submission" date="2015-09" db="EMBL/GenBank/DDBJ databases">
        <title>Genome sequence of Oxobacter pfennigii DSM 3222.</title>
        <authorList>
            <person name="Poehlein A."/>
            <person name="Bengelsdorf F.R."/>
            <person name="Schiel-Bengelsdorf B."/>
            <person name="Duerre P."/>
            <person name="Daniel R."/>
        </authorList>
    </citation>
    <scope>NUCLEOTIDE SEQUENCE [LARGE SCALE GENOMIC DNA]</scope>
    <source>
        <strain evidence="2 3">DSM 3222</strain>
    </source>
</reference>
<gene>
    <name evidence="2" type="ORF">OXPF_27510</name>
</gene>
<dbReference type="AlphaFoldDB" id="A0A0P8YUD4"/>
<accession>A0A0P8YUD4</accession>
<evidence type="ECO:0000313" key="3">
    <source>
        <dbReference type="Proteomes" id="UP000050326"/>
    </source>
</evidence>
<keyword evidence="1" id="KW-0175">Coiled coil</keyword>
<organism evidence="2 3">
    <name type="scientific">Oxobacter pfennigii</name>
    <dbReference type="NCBI Taxonomy" id="36849"/>
    <lineage>
        <taxon>Bacteria</taxon>
        <taxon>Bacillati</taxon>
        <taxon>Bacillota</taxon>
        <taxon>Clostridia</taxon>
        <taxon>Eubacteriales</taxon>
        <taxon>Clostridiaceae</taxon>
        <taxon>Oxobacter</taxon>
    </lineage>
</organism>
<keyword evidence="3" id="KW-1185">Reference proteome</keyword>
<comment type="caution">
    <text evidence="2">The sequence shown here is derived from an EMBL/GenBank/DDBJ whole genome shotgun (WGS) entry which is preliminary data.</text>
</comment>
<dbReference type="PATRIC" id="fig|36849.3.peg.2906"/>
<proteinExistence type="predicted"/>
<name>A0A0P8YUD4_9CLOT</name>
<dbReference type="EMBL" id="LKET01000039">
    <property type="protein sequence ID" value="KPU43310.1"/>
    <property type="molecule type" value="Genomic_DNA"/>
</dbReference>
<feature type="coiled-coil region" evidence="1">
    <location>
        <begin position="456"/>
        <end position="483"/>
    </location>
</feature>
<sequence>MDDLLNNYAALYEASVDRKINGGDEQRAVYNPVIFLFVGDKISDSINSIKNEIDVKWNNSNGVLYFHIYRAAPVEDSSLFRMGIPLESSDLHKYRKSLYRGFYDNESLLIEFNQKIRQAKARLQQYGRMYSSFEKVNLCVITRVDDPLNVLIPEITLLFKSKLYDDFKMVSADLYGLIAESNENDDFGYASAISVAFFKEIEYFQGREYSFKAPLEVLNEGVRLDITNGNAPVFDLIYLLGDKNEDGIIPPKAMERNYRAISYICLLKNKIISPAGNEPDNEQYNNEYFKKSISAGGKGQVYASAGISWVKRPNSAIALAVLYHYYRHYMDRLKENTNKNLQDTLRILRLDEASLDMKTGEVIPEDGIQDGMMAIMSLNVSPSALEGMTFQEAEVKIYGDSCMRYFNENFEKASFKRLEDIKLEGEINAHIEKNIVNSHEYGLYCGYMWTSKDIVSEALSDVYKDIQKKIDRLQAELKDVYSQRVVLSPVHKLFFYKKQGLMDIKRKLIEDVYIRKREIASLMIKQRIVLKYEAAIEKIHREIEKKIYELESLESLIVDASRKNIAAADSYLGQNINEYYGKIVDDVVEDLSNKWGSKFYFDERFAGYPESAEMLLKRLIENSKKYILDSPKFMEPFEEELLHRANISSEYGEKVLSEEELFKNLYSILERDARVSTYIMEYSAKHRHEEKYFFGDYYSLFIQYGFKIDQKTRTYRLGCVHEKRTSGIEKLNLMGGFTIESLVYARNSAKYYNTYEKEGFELHGIDKELLPDVEFNI</sequence>
<evidence type="ECO:0000256" key="1">
    <source>
        <dbReference type="SAM" id="Coils"/>
    </source>
</evidence>
<dbReference type="Proteomes" id="UP000050326">
    <property type="component" value="Unassembled WGS sequence"/>
</dbReference>
<dbReference type="STRING" id="36849.OXPF_27510"/>